<name>A0ABW3PVZ5_9BACL</name>
<protein>
    <submittedName>
        <fullName evidence="2">DUF1835 domain-containing protein</fullName>
    </submittedName>
</protein>
<dbReference type="EMBL" id="JBHTKX010000001">
    <property type="protein sequence ID" value="MFD1129357.1"/>
    <property type="molecule type" value="Genomic_DNA"/>
</dbReference>
<sequence>MLHIVNGDIVADKLKRAGIQGEILVWREIYSCGPLFEDMENEVNSSLRAEALERLLGIPAGEYMAQCHRQELVLKRLSAFDEVVLWFEHDLFDQTMLAYLLHWFAQKDIGRVVKLNLLSIGSYPGIERFRGLGQLSPPELQALSGKWHLLSRDELELGSAWWRAYISSHPGELAKMLEKTEAEAVILPFAKKAFTAHLSRLPSLQDGLGCVEQEVLAALKRGLRGPHSLFRECGDKLHLLGMGDLEFWSILKRMAAGSAPVLHLAGSDRFPDYQFTPEAFKEAVLTLTEQGEKVLNGAVHYMPDLTEELWYGGIPLHGPVKWGWDRENESIVKLE</sequence>
<organism evidence="2 3">
    <name type="scientific">Paenibacillus provencensis</name>
    <dbReference type="NCBI Taxonomy" id="441151"/>
    <lineage>
        <taxon>Bacteria</taxon>
        <taxon>Bacillati</taxon>
        <taxon>Bacillota</taxon>
        <taxon>Bacilli</taxon>
        <taxon>Bacillales</taxon>
        <taxon>Paenibacillaceae</taxon>
        <taxon>Paenibacillus</taxon>
    </lineage>
</organism>
<dbReference type="Proteomes" id="UP001597169">
    <property type="component" value="Unassembled WGS sequence"/>
</dbReference>
<dbReference type="Pfam" id="PF08874">
    <property type="entry name" value="DUF1835"/>
    <property type="match status" value="1"/>
</dbReference>
<feature type="domain" description="DUF1835" evidence="1">
    <location>
        <begin position="2"/>
        <end position="109"/>
    </location>
</feature>
<dbReference type="InterPro" id="IPR014973">
    <property type="entry name" value="DUF1835"/>
</dbReference>
<keyword evidence="3" id="KW-1185">Reference proteome</keyword>
<dbReference type="RefSeq" id="WP_251582300.1">
    <property type="nucleotide sequence ID" value="NZ_JBHTKX010000001.1"/>
</dbReference>
<evidence type="ECO:0000259" key="1">
    <source>
        <dbReference type="Pfam" id="PF08874"/>
    </source>
</evidence>
<evidence type="ECO:0000313" key="3">
    <source>
        <dbReference type="Proteomes" id="UP001597169"/>
    </source>
</evidence>
<gene>
    <name evidence="2" type="ORF">ACFQ3J_14375</name>
</gene>
<evidence type="ECO:0000313" key="2">
    <source>
        <dbReference type="EMBL" id="MFD1129357.1"/>
    </source>
</evidence>
<comment type="caution">
    <text evidence="2">The sequence shown here is derived from an EMBL/GenBank/DDBJ whole genome shotgun (WGS) entry which is preliminary data.</text>
</comment>
<accession>A0ABW3PVZ5</accession>
<reference evidence="3" key="1">
    <citation type="journal article" date="2019" name="Int. J. Syst. Evol. Microbiol.">
        <title>The Global Catalogue of Microorganisms (GCM) 10K type strain sequencing project: providing services to taxonomists for standard genome sequencing and annotation.</title>
        <authorList>
            <consortium name="The Broad Institute Genomics Platform"/>
            <consortium name="The Broad Institute Genome Sequencing Center for Infectious Disease"/>
            <person name="Wu L."/>
            <person name="Ma J."/>
        </authorList>
    </citation>
    <scope>NUCLEOTIDE SEQUENCE [LARGE SCALE GENOMIC DNA]</scope>
    <source>
        <strain evidence="3">CCUG 53519</strain>
    </source>
</reference>
<proteinExistence type="predicted"/>